<accession>A0ABV6ID00</accession>
<evidence type="ECO:0000313" key="1">
    <source>
        <dbReference type="EMBL" id="MFC0349681.1"/>
    </source>
</evidence>
<comment type="caution">
    <text evidence="1">The sequence shown here is derived from an EMBL/GenBank/DDBJ whole genome shotgun (WGS) entry which is preliminary data.</text>
</comment>
<proteinExistence type="predicted"/>
<evidence type="ECO:0000313" key="2">
    <source>
        <dbReference type="Proteomes" id="UP001589844"/>
    </source>
</evidence>
<protein>
    <recommendedName>
        <fullName evidence="3">Head decoration protein</fullName>
    </recommendedName>
</protein>
<organism evidence="1 2">
    <name type="scientific">Undibacterium danionis</name>
    <dbReference type="NCBI Taxonomy" id="1812100"/>
    <lineage>
        <taxon>Bacteria</taxon>
        <taxon>Pseudomonadati</taxon>
        <taxon>Pseudomonadota</taxon>
        <taxon>Betaproteobacteria</taxon>
        <taxon>Burkholderiales</taxon>
        <taxon>Oxalobacteraceae</taxon>
        <taxon>Undibacterium</taxon>
    </lineage>
</organism>
<name>A0ABV6ID00_9BURK</name>
<reference evidence="1 2" key="1">
    <citation type="submission" date="2024-09" db="EMBL/GenBank/DDBJ databases">
        <authorList>
            <person name="Sun Q."/>
            <person name="Mori K."/>
        </authorList>
    </citation>
    <scope>NUCLEOTIDE SEQUENCE [LARGE SCALE GENOMIC DNA]</scope>
    <source>
        <strain evidence="1 2">CCM 8677</strain>
    </source>
</reference>
<sequence length="139" mass="14128">MTSSIQVAAATKQAKSEATRVKIDAGSGPGRIDFYTSPRTAIDAAVTATLIASITLTDPCGTVDSTGLHLTSITPGQVVSAGLIAWGRVVDSDGHPVFSGTALQIDDPLVSTAAFKLDKVDVLLGSFISLVQADLAEGG</sequence>
<dbReference type="EMBL" id="JBHLXJ010000008">
    <property type="protein sequence ID" value="MFC0349681.1"/>
    <property type="molecule type" value="Genomic_DNA"/>
</dbReference>
<keyword evidence="2" id="KW-1185">Reference proteome</keyword>
<gene>
    <name evidence="1" type="ORF">ACFFJH_07665</name>
</gene>
<evidence type="ECO:0008006" key="3">
    <source>
        <dbReference type="Google" id="ProtNLM"/>
    </source>
</evidence>
<dbReference type="Proteomes" id="UP001589844">
    <property type="component" value="Unassembled WGS sequence"/>
</dbReference>
<dbReference type="RefSeq" id="WP_390211432.1">
    <property type="nucleotide sequence ID" value="NZ_JBHLXJ010000008.1"/>
</dbReference>